<evidence type="ECO:0000256" key="4">
    <source>
        <dbReference type="ARBA" id="ARBA00023319"/>
    </source>
</evidence>
<dbReference type="Gene3D" id="2.60.40.10">
    <property type="entry name" value="Immunoglobulins"/>
    <property type="match status" value="3"/>
</dbReference>
<feature type="domain" description="Ig-like" evidence="7">
    <location>
        <begin position="165"/>
        <end position="236"/>
    </location>
</feature>
<dbReference type="AlphaFoldDB" id="A0A3P8YJY6"/>
<feature type="region of interest" description="Disordered" evidence="5">
    <location>
        <begin position="750"/>
        <end position="834"/>
    </location>
</feature>
<dbReference type="GeneTree" id="ENSGT01130000278319"/>
<evidence type="ECO:0000313" key="8">
    <source>
        <dbReference type="Ensembl" id="ENSELUP00000016907.1"/>
    </source>
</evidence>
<dbReference type="InterPro" id="IPR052598">
    <property type="entry name" value="IgSF_CEA-related"/>
</dbReference>
<dbReference type="InterPro" id="IPR003599">
    <property type="entry name" value="Ig_sub"/>
</dbReference>
<feature type="compositionally biased region" description="Polar residues" evidence="5">
    <location>
        <begin position="408"/>
        <end position="420"/>
    </location>
</feature>
<dbReference type="InterPro" id="IPR036179">
    <property type="entry name" value="Ig-like_dom_sf"/>
</dbReference>
<sequence length="834" mass="89058">MPVVEHDKRDESFAFLANTMARHLPHVVLSLTVLLPTALSQSPVPVQFSTNPVLVQTGTNAVFTVITIPQVYSITWGYPGGGTPLGTWIGGGAQLNSVAQYQGRVNITATQLRISSAQLGDAGNYTALVAPLSTTGLIGNTGSVQLFVFDAVSGVNLLVPSVALEGGNVSLSCIWTKGTQVTVMWGKGGTALTSNSRITITGGNLVIYPANRADAGVYSCTVSNPVSAQTATMTLTVYYGPDTPVLSKASPADCVGGADALVGQTLQLTCSSSSLPPATFSWQYNSAQVASGSVFSLQTFSTNQSGQYTCVASNAITGTTSRTGINLSIVGTCLSAGAVAGIVIGCVVILVLIIVAIVLCVCWRRKKRRQNEAPGQKTTPDTILIPPARRSHPPLYGYHNYNAPVDGHNNTNTLQHNGHANRNGFPHNDRHQNPDSYPDNGTAQDQNTLTHAQNANTLRTHPQMTQSHPNILIQAGTTQVGVNLNSQENNRTQQPTVHVNLNSYPANGQEPNEPSPRSLSRPGGTSRVNRSDLDTGLQASDGLIATGYTHSAPLSNVLHNGNTQTHRSGQDRQPRGASHSTNSSSSPHQQMPRNRLREIPAYPNNSPRGQTTAATQDGRAQTQITQAAPQSQTGPRQQSASHSHHNAQPQPKGPGAPQGPLTRGSTLDTRALADPNHFLPHTQAGIQQGSGDPLGERQHTPDQRQTVAQSQPVKQKSSGLTQTALERHEQTTPNPFRNRNHQTQAALLNSQAQGPNRRHKRPPSPPPTIPLAQFQTIPRDRTQYPGATRPTNVPRHQNGNGHHVQAGNIHRHGQHTHGLPAHPRQQTRQGRPRR</sequence>
<organism evidence="8 9">
    <name type="scientific">Esox lucius</name>
    <name type="common">Northern pike</name>
    <dbReference type="NCBI Taxonomy" id="8010"/>
    <lineage>
        <taxon>Eukaryota</taxon>
        <taxon>Metazoa</taxon>
        <taxon>Chordata</taxon>
        <taxon>Craniata</taxon>
        <taxon>Vertebrata</taxon>
        <taxon>Euteleostomi</taxon>
        <taxon>Actinopterygii</taxon>
        <taxon>Neopterygii</taxon>
        <taxon>Teleostei</taxon>
        <taxon>Protacanthopterygii</taxon>
        <taxon>Esociformes</taxon>
        <taxon>Esocidae</taxon>
        <taxon>Esox</taxon>
    </lineage>
</organism>
<dbReference type="InterPro" id="IPR013098">
    <property type="entry name" value="Ig_I-set"/>
</dbReference>
<dbReference type="InterPro" id="IPR007110">
    <property type="entry name" value="Ig-like_dom"/>
</dbReference>
<evidence type="ECO:0000256" key="3">
    <source>
        <dbReference type="ARBA" id="ARBA00023180"/>
    </source>
</evidence>
<feature type="compositionally biased region" description="Polar residues" evidence="5">
    <location>
        <begin position="500"/>
        <end position="518"/>
    </location>
</feature>
<reference evidence="8" key="2">
    <citation type="submission" date="2020-02" db="EMBL/GenBank/DDBJ databases">
        <title>Esox lucius (northern pike) genome, fEsoLuc1, primary haplotype.</title>
        <authorList>
            <person name="Myers G."/>
            <person name="Karagic N."/>
            <person name="Meyer A."/>
            <person name="Pippel M."/>
            <person name="Reichard M."/>
            <person name="Winkler S."/>
            <person name="Tracey A."/>
            <person name="Sims Y."/>
            <person name="Howe K."/>
            <person name="Rhie A."/>
            <person name="Formenti G."/>
            <person name="Durbin R."/>
            <person name="Fedrigo O."/>
            <person name="Jarvis E.D."/>
        </authorList>
    </citation>
    <scope>NUCLEOTIDE SEQUENCE [LARGE SCALE GENOMIC DNA]</scope>
</reference>
<evidence type="ECO:0000256" key="6">
    <source>
        <dbReference type="SAM" id="Phobius"/>
    </source>
</evidence>
<dbReference type="RefSeq" id="XP_010897728.1">
    <property type="nucleotide sequence ID" value="XM_010899426.2"/>
</dbReference>
<protein>
    <recommendedName>
        <fullName evidence="7">Ig-like domain-containing protein</fullName>
    </recommendedName>
</protein>
<dbReference type="InterPro" id="IPR003598">
    <property type="entry name" value="Ig_sub2"/>
</dbReference>
<feature type="domain" description="Ig-like" evidence="7">
    <location>
        <begin position="244"/>
        <end position="326"/>
    </location>
</feature>
<dbReference type="PROSITE" id="PS50835">
    <property type="entry name" value="IG_LIKE"/>
    <property type="match status" value="2"/>
</dbReference>
<dbReference type="PANTHER" id="PTHR44337:SF22">
    <property type="entry name" value="HEPACAM FAMILY MEMBER 2-LIKE"/>
    <property type="match status" value="1"/>
</dbReference>
<dbReference type="InterPro" id="IPR013783">
    <property type="entry name" value="Ig-like_fold"/>
</dbReference>
<feature type="compositionally biased region" description="Low complexity" evidence="5">
    <location>
        <begin position="647"/>
        <end position="660"/>
    </location>
</feature>
<feature type="transmembrane region" description="Helical" evidence="6">
    <location>
        <begin position="338"/>
        <end position="363"/>
    </location>
</feature>
<evidence type="ECO:0000256" key="1">
    <source>
        <dbReference type="ARBA" id="ARBA00022729"/>
    </source>
</evidence>
<reference evidence="9" key="1">
    <citation type="journal article" date="2014" name="PLoS ONE">
        <title>The genome and linkage map of the northern pike (Esox lucius): conserved synteny revealed between the salmonid sister group and the Neoteleostei.</title>
        <authorList>
            <person name="Rondeau E.B."/>
            <person name="Minkley D.R."/>
            <person name="Leong J.S."/>
            <person name="Messmer A.M."/>
            <person name="Jantzen J.R."/>
            <person name="von Schalburg K.R."/>
            <person name="Lemon C."/>
            <person name="Bird N.H."/>
            <person name="Koop B.F."/>
        </authorList>
    </citation>
    <scope>NUCLEOTIDE SEQUENCE</scope>
</reference>
<feature type="compositionally biased region" description="Polar residues" evidence="5">
    <location>
        <begin position="703"/>
        <end position="724"/>
    </location>
</feature>
<accession>A0A3P8YJY6</accession>
<feature type="region of interest" description="Disordered" evidence="5">
    <location>
        <begin position="370"/>
        <end position="446"/>
    </location>
</feature>
<reference evidence="8" key="4">
    <citation type="submission" date="2025-09" db="UniProtKB">
        <authorList>
            <consortium name="Ensembl"/>
        </authorList>
    </citation>
    <scope>IDENTIFICATION</scope>
</reference>
<dbReference type="OMA" id="HVSPQRH"/>
<name>A0A3P8YJY6_ESOLU</name>
<evidence type="ECO:0000256" key="2">
    <source>
        <dbReference type="ARBA" id="ARBA00023157"/>
    </source>
</evidence>
<keyword evidence="2" id="KW-1015">Disulfide bond</keyword>
<reference evidence="8" key="3">
    <citation type="submission" date="2025-08" db="UniProtKB">
        <authorList>
            <consortium name="Ensembl"/>
        </authorList>
    </citation>
    <scope>IDENTIFICATION</scope>
</reference>
<dbReference type="SMART" id="SM00409">
    <property type="entry name" value="IG"/>
    <property type="match status" value="3"/>
</dbReference>
<dbReference type="Bgee" id="ENSELUG00000016640">
    <property type="expression patterns" value="Expressed in pharyngeal gill and 7 other cell types or tissues"/>
</dbReference>
<keyword evidence="3" id="KW-0325">Glycoprotein</keyword>
<evidence type="ECO:0000256" key="5">
    <source>
        <dbReference type="SAM" id="MobiDB-lite"/>
    </source>
</evidence>
<dbReference type="SMART" id="SM00408">
    <property type="entry name" value="IGc2"/>
    <property type="match status" value="2"/>
</dbReference>
<keyword evidence="6" id="KW-1133">Transmembrane helix</keyword>
<dbReference type="InParanoid" id="A0A3P8YJY6"/>
<dbReference type="Ensembl" id="ENSELUT00000039955.3">
    <property type="protein sequence ID" value="ENSELUP00000016907.1"/>
    <property type="gene ID" value="ENSELUG00000016640.3"/>
</dbReference>
<dbReference type="KEGG" id="els:105027349"/>
<keyword evidence="1" id="KW-0732">Signal</keyword>
<dbReference type="SUPFAM" id="SSF48726">
    <property type="entry name" value="Immunoglobulin"/>
    <property type="match status" value="3"/>
</dbReference>
<keyword evidence="9" id="KW-1185">Reference proteome</keyword>
<feature type="region of interest" description="Disordered" evidence="5">
    <location>
        <begin position="680"/>
        <end position="738"/>
    </location>
</feature>
<dbReference type="Pfam" id="PF07679">
    <property type="entry name" value="I-set"/>
    <property type="match status" value="1"/>
</dbReference>
<evidence type="ECO:0000259" key="7">
    <source>
        <dbReference type="PROSITE" id="PS50835"/>
    </source>
</evidence>
<dbReference type="Proteomes" id="UP000265140">
    <property type="component" value="Chromosome 20"/>
</dbReference>
<feature type="compositionally biased region" description="Polar residues" evidence="5">
    <location>
        <begin position="603"/>
        <end position="641"/>
    </location>
</feature>
<keyword evidence="4" id="KW-0393">Immunoglobulin domain</keyword>
<evidence type="ECO:0000313" key="9">
    <source>
        <dbReference type="Proteomes" id="UP000265140"/>
    </source>
</evidence>
<feature type="compositionally biased region" description="Polar residues" evidence="5">
    <location>
        <begin position="554"/>
        <end position="567"/>
    </location>
</feature>
<dbReference type="PANTHER" id="PTHR44337">
    <property type="entry name" value="CARCINOEMBRYONIC ANTIGEN-RELATED CELL ADHESION MOLECULE 8"/>
    <property type="match status" value="1"/>
</dbReference>
<feature type="region of interest" description="Disordered" evidence="5">
    <location>
        <begin position="500"/>
        <end position="533"/>
    </location>
</feature>
<keyword evidence="6" id="KW-0812">Transmembrane</keyword>
<keyword evidence="6" id="KW-0472">Membrane</keyword>
<dbReference type="Pfam" id="PF13927">
    <property type="entry name" value="Ig_3"/>
    <property type="match status" value="1"/>
</dbReference>
<feature type="region of interest" description="Disordered" evidence="5">
    <location>
        <begin position="554"/>
        <end position="668"/>
    </location>
</feature>
<proteinExistence type="predicted"/>
<dbReference type="OrthoDB" id="5969816at2759"/>
<dbReference type="CDD" id="cd21699">
    <property type="entry name" value="JMTM_APP_like"/>
    <property type="match status" value="1"/>
</dbReference>
<dbReference type="GeneID" id="105027349"/>
<feature type="compositionally biased region" description="Low complexity" evidence="5">
    <location>
        <begin position="823"/>
        <end position="834"/>
    </location>
</feature>
<feature type="compositionally biased region" description="Polar residues" evidence="5">
    <location>
        <begin position="789"/>
        <end position="800"/>
    </location>
</feature>